<dbReference type="OrthoDB" id="9767721at2"/>
<evidence type="ECO:0000313" key="3">
    <source>
        <dbReference type="Proteomes" id="UP000036908"/>
    </source>
</evidence>
<evidence type="ECO:0000313" key="2">
    <source>
        <dbReference type="EMBL" id="KOF01413.1"/>
    </source>
</evidence>
<dbReference type="InterPro" id="IPR027304">
    <property type="entry name" value="Trigger_fact/SurA_dom_sf"/>
</dbReference>
<dbReference type="Proteomes" id="UP000036908">
    <property type="component" value="Unassembled WGS sequence"/>
</dbReference>
<dbReference type="GO" id="GO:0015031">
    <property type="term" value="P:protein transport"/>
    <property type="evidence" value="ECO:0007669"/>
    <property type="project" value="InterPro"/>
</dbReference>
<dbReference type="Pfam" id="PF05697">
    <property type="entry name" value="Trigger_N"/>
    <property type="match status" value="1"/>
</dbReference>
<dbReference type="InterPro" id="IPR008881">
    <property type="entry name" value="Trigger_fac_ribosome-bd_bac"/>
</dbReference>
<dbReference type="PIRSF" id="PIRSF003095">
    <property type="entry name" value="Trigger_factor"/>
    <property type="match status" value="1"/>
</dbReference>
<dbReference type="SUPFAM" id="SSF102735">
    <property type="entry name" value="Trigger factor ribosome-binding domain"/>
    <property type="match status" value="1"/>
</dbReference>
<dbReference type="PANTHER" id="PTHR30560:SF3">
    <property type="entry name" value="TRIGGER FACTOR-LIKE PROTEIN TIG, CHLOROPLASTIC"/>
    <property type="match status" value="1"/>
</dbReference>
<dbReference type="PANTHER" id="PTHR30560">
    <property type="entry name" value="TRIGGER FACTOR CHAPERONE AND PEPTIDYL-PROLYL CIS/TRANS ISOMERASE"/>
    <property type="match status" value="1"/>
</dbReference>
<dbReference type="RefSeq" id="WP_053225083.1">
    <property type="nucleotide sequence ID" value="NZ_JSVA01000029.1"/>
</dbReference>
<dbReference type="EMBL" id="JSVA01000029">
    <property type="protein sequence ID" value="KOF01413.1"/>
    <property type="molecule type" value="Genomic_DNA"/>
</dbReference>
<dbReference type="GO" id="GO:0043335">
    <property type="term" value="P:protein unfolding"/>
    <property type="evidence" value="ECO:0007669"/>
    <property type="project" value="TreeGrafter"/>
</dbReference>
<accession>A0A0L8AG99</accession>
<dbReference type="NCBIfam" id="TIGR00115">
    <property type="entry name" value="tig"/>
    <property type="match status" value="1"/>
</dbReference>
<dbReference type="GO" id="GO:0044183">
    <property type="term" value="F:protein folding chaperone"/>
    <property type="evidence" value="ECO:0007669"/>
    <property type="project" value="TreeGrafter"/>
</dbReference>
<dbReference type="PATRIC" id="fig|1566026.4.peg.1973"/>
<sequence length="443" mass="50271">MDITLDKKASNVASIKVKLNEADYQSKVADKIKDYGKKAQIKGFRAGKVPKSLIEKMYGKSILVEEINHLVGHAIQDYIRENDLKILGEPLPNQQQIESVDWDTQTDFEFEYNVGLVDEFALALDKKIKVTSYTITADDKVLDESIDNVRAQFGKMTNPEVSEEGDLLYGTLKQENGDIENDTTIDPSDFTKTNAKKFVGKKSGDEIKVNLKKLFKDDAQVASHLGKTADEVADLDDAFVFVVKNINRKEVAELDQELFDKTFGPNTVSTAEEFRTKVKETIEANYARETDAFLNKTIQDELIKVTKINLPDEFLKEWLKVTGEGKVTDADIENEYEIYADQLRWNLISSQIAKENELKPEHADIQEATRAMIAQQFAGSGMGQFAEQMDSFVEHYLKGENGQNYMKMAEQVQEAKVMELIKEKIEIKSKEVDVEKFKDIVQN</sequence>
<proteinExistence type="predicted"/>
<name>A0A0L8AG99_9BACT</name>
<dbReference type="Gene3D" id="3.30.70.1050">
    <property type="entry name" value="Trigger factor ribosome-binding domain"/>
    <property type="match status" value="1"/>
</dbReference>
<dbReference type="AlphaFoldDB" id="A0A0L8AG99"/>
<gene>
    <name evidence="2" type="ORF">OB69_17645</name>
</gene>
<keyword evidence="3" id="KW-1185">Reference proteome</keyword>
<dbReference type="InterPro" id="IPR005215">
    <property type="entry name" value="Trig_fac"/>
</dbReference>
<dbReference type="GO" id="GO:0051083">
    <property type="term" value="P:'de novo' cotranslational protein folding"/>
    <property type="evidence" value="ECO:0007669"/>
    <property type="project" value="TreeGrafter"/>
</dbReference>
<dbReference type="SUPFAM" id="SSF109998">
    <property type="entry name" value="Triger factor/SurA peptide-binding domain-like"/>
    <property type="match status" value="1"/>
</dbReference>
<dbReference type="Gene3D" id="1.10.3120.10">
    <property type="entry name" value="Trigger factor, C-terminal domain"/>
    <property type="match status" value="1"/>
</dbReference>
<protein>
    <submittedName>
        <fullName evidence="2">Trigger factor</fullName>
    </submittedName>
</protein>
<dbReference type="GO" id="GO:0003755">
    <property type="term" value="F:peptidyl-prolyl cis-trans isomerase activity"/>
    <property type="evidence" value="ECO:0007669"/>
    <property type="project" value="TreeGrafter"/>
</dbReference>
<dbReference type="InterPro" id="IPR037041">
    <property type="entry name" value="Trigger_fac_C_sf"/>
</dbReference>
<feature type="domain" description="Trigger factor ribosome-binding bacterial" evidence="1">
    <location>
        <begin position="1"/>
        <end position="148"/>
    </location>
</feature>
<organism evidence="2 3">
    <name type="scientific">Roseivirga seohaensis subsp. aquiponti</name>
    <dbReference type="NCBI Taxonomy" id="1566026"/>
    <lineage>
        <taxon>Bacteria</taxon>
        <taxon>Pseudomonadati</taxon>
        <taxon>Bacteroidota</taxon>
        <taxon>Cytophagia</taxon>
        <taxon>Cytophagales</taxon>
        <taxon>Roseivirgaceae</taxon>
        <taxon>Roseivirga</taxon>
    </lineage>
</organism>
<dbReference type="GO" id="GO:0043022">
    <property type="term" value="F:ribosome binding"/>
    <property type="evidence" value="ECO:0007669"/>
    <property type="project" value="TreeGrafter"/>
</dbReference>
<comment type="caution">
    <text evidence="2">The sequence shown here is derived from an EMBL/GenBank/DDBJ whole genome shotgun (WGS) entry which is preliminary data.</text>
</comment>
<evidence type="ECO:0000259" key="1">
    <source>
        <dbReference type="Pfam" id="PF05697"/>
    </source>
</evidence>
<reference evidence="3" key="1">
    <citation type="submission" date="2014-11" db="EMBL/GenBank/DDBJ databases">
        <title>Genome sequencing of Roseivirga sp. D-25.</title>
        <authorList>
            <person name="Selvaratnam C."/>
            <person name="Thevarajoo S."/>
            <person name="Goh K.M."/>
            <person name="Eee R."/>
            <person name="Chan K.-G."/>
            <person name="Chong C.S."/>
        </authorList>
    </citation>
    <scope>NUCLEOTIDE SEQUENCE [LARGE SCALE GENOMIC DNA]</scope>
    <source>
        <strain evidence="3">D-25</strain>
    </source>
</reference>
<dbReference type="InterPro" id="IPR036611">
    <property type="entry name" value="Trigger_fac_ribosome-bd_sf"/>
</dbReference>